<comment type="caution">
    <text evidence="3">The sequence shown here is derived from an EMBL/GenBank/DDBJ whole genome shotgun (WGS) entry which is preliminary data.</text>
</comment>
<dbReference type="PANTHER" id="PTHR11177:SF317">
    <property type="entry name" value="CHITINASE 12-RELATED"/>
    <property type="match status" value="1"/>
</dbReference>
<proteinExistence type="predicted"/>
<dbReference type="PANTHER" id="PTHR11177">
    <property type="entry name" value="CHITINASE"/>
    <property type="match status" value="1"/>
</dbReference>
<dbReference type="SMART" id="SM00636">
    <property type="entry name" value="Glyco_18"/>
    <property type="match status" value="1"/>
</dbReference>
<dbReference type="GO" id="GO:0005975">
    <property type="term" value="P:carbohydrate metabolic process"/>
    <property type="evidence" value="ECO:0007669"/>
    <property type="project" value="InterPro"/>
</dbReference>
<organism evidence="3 4">
    <name type="scientific">Jimgerdemannia flammicorona</name>
    <dbReference type="NCBI Taxonomy" id="994334"/>
    <lineage>
        <taxon>Eukaryota</taxon>
        <taxon>Fungi</taxon>
        <taxon>Fungi incertae sedis</taxon>
        <taxon>Mucoromycota</taxon>
        <taxon>Mucoromycotina</taxon>
        <taxon>Endogonomycetes</taxon>
        <taxon>Endogonales</taxon>
        <taxon>Endogonaceae</taxon>
        <taxon>Jimgerdemannia</taxon>
    </lineage>
</organism>
<evidence type="ECO:0000256" key="1">
    <source>
        <dbReference type="SAM" id="SignalP"/>
    </source>
</evidence>
<dbReference type="InterPro" id="IPR050314">
    <property type="entry name" value="Glycosyl_Hydrlase_18"/>
</dbReference>
<dbReference type="SUPFAM" id="SSF51445">
    <property type="entry name" value="(Trans)glycosidases"/>
    <property type="match status" value="1"/>
</dbReference>
<evidence type="ECO:0000259" key="2">
    <source>
        <dbReference type="PROSITE" id="PS51910"/>
    </source>
</evidence>
<dbReference type="InterPro" id="IPR029070">
    <property type="entry name" value="Chitinase_insertion_sf"/>
</dbReference>
<dbReference type="InterPro" id="IPR017853">
    <property type="entry name" value="GH"/>
</dbReference>
<name>A0A433PIC0_9FUNG</name>
<dbReference type="InterPro" id="IPR001223">
    <property type="entry name" value="Glyco_hydro18_cat"/>
</dbReference>
<dbReference type="GO" id="GO:0005576">
    <property type="term" value="C:extracellular region"/>
    <property type="evidence" value="ECO:0007669"/>
    <property type="project" value="TreeGrafter"/>
</dbReference>
<dbReference type="Pfam" id="PF00704">
    <property type="entry name" value="Glyco_hydro_18"/>
    <property type="match status" value="1"/>
</dbReference>
<dbReference type="SUPFAM" id="SSF54556">
    <property type="entry name" value="Chitinase insertion domain"/>
    <property type="match status" value="1"/>
</dbReference>
<keyword evidence="3" id="KW-0378">Hydrolase</keyword>
<accession>A0A433PIC0</accession>
<feature type="chain" id="PRO_5019342397" evidence="1">
    <location>
        <begin position="21"/>
        <end position="512"/>
    </location>
</feature>
<dbReference type="PROSITE" id="PS51910">
    <property type="entry name" value="GH18_2"/>
    <property type="match status" value="1"/>
</dbReference>
<reference evidence="3 4" key="1">
    <citation type="journal article" date="2018" name="New Phytol.">
        <title>Phylogenomics of Endogonaceae and evolution of mycorrhizas within Mucoromycota.</title>
        <authorList>
            <person name="Chang Y."/>
            <person name="Desiro A."/>
            <person name="Na H."/>
            <person name="Sandor L."/>
            <person name="Lipzen A."/>
            <person name="Clum A."/>
            <person name="Barry K."/>
            <person name="Grigoriev I.V."/>
            <person name="Martin F.M."/>
            <person name="Stajich J.E."/>
            <person name="Smith M.E."/>
            <person name="Bonito G."/>
            <person name="Spatafora J.W."/>
        </authorList>
    </citation>
    <scope>NUCLEOTIDE SEQUENCE [LARGE SCALE GENOMIC DNA]</scope>
    <source>
        <strain evidence="3 4">AD002</strain>
    </source>
</reference>
<dbReference type="Gene3D" id="3.10.50.10">
    <property type="match status" value="1"/>
</dbReference>
<feature type="signal peptide" evidence="1">
    <location>
        <begin position="1"/>
        <end position="20"/>
    </location>
</feature>
<feature type="domain" description="GH18" evidence="2">
    <location>
        <begin position="21"/>
        <end position="402"/>
    </location>
</feature>
<gene>
    <name evidence="3" type="ORF">BC938DRAFT_476296</name>
</gene>
<keyword evidence="4" id="KW-1185">Reference proteome</keyword>
<dbReference type="InterPro" id="IPR011583">
    <property type="entry name" value="Chitinase_II/V-like_cat"/>
</dbReference>
<evidence type="ECO:0000313" key="3">
    <source>
        <dbReference type="EMBL" id="RUS17302.1"/>
    </source>
</evidence>
<evidence type="ECO:0000313" key="4">
    <source>
        <dbReference type="Proteomes" id="UP000274822"/>
    </source>
</evidence>
<sequence length="512" mass="55467">MKFLLLLTCLAAAAVNGVSAKVVIGYVPSYAFARYHADTIPYASFTHLYYAFAGMSNPTTLLPSFINGNPELLGTIVTDAHRTNTKVILSIGGSVGSVYFSTMVASNTSRKNFVDWNVEFIKQWGTDGVDLDWEYPGRPGVLGNVVDPANDAANLLLLLKELRAVLDENFPNDHKIITMAVRVEPFDGPNGPLKDISEYAKYMDYVNIMACFSLASTQLQYDINIVGGATTGPNAPFTSEGTPGNRYSYVQAIRDWKSAGFPASQIVAGLAFYGRAWSTLSDVVAPGGAVSQFVPASSTLPAGDSDDVSSGIWKWINLRSQGLLTSSTTGGEGWTRYWDNITQTPFLFNNATKVYISYDDPISLQVKVSYACDQNLAGVMVWDISYDNGELMAATAQAKSCGESRGLFGGIVSVVVPKTGQGPLFGSVAYASVNVQSHGSMFLTEEVKKEPETAKVLRRECESEGAQRCLLADSTQFRTWYRKCVEGMWVIERCGSGGVCQENGDGTCSFFN</sequence>
<dbReference type="GO" id="GO:0006032">
    <property type="term" value="P:chitin catabolic process"/>
    <property type="evidence" value="ECO:0007669"/>
    <property type="project" value="TreeGrafter"/>
</dbReference>
<dbReference type="Proteomes" id="UP000274822">
    <property type="component" value="Unassembled WGS sequence"/>
</dbReference>
<dbReference type="GO" id="GO:0004568">
    <property type="term" value="F:chitinase activity"/>
    <property type="evidence" value="ECO:0007669"/>
    <property type="project" value="TreeGrafter"/>
</dbReference>
<keyword evidence="1" id="KW-0732">Signal</keyword>
<dbReference type="Gene3D" id="3.20.20.80">
    <property type="entry name" value="Glycosidases"/>
    <property type="match status" value="1"/>
</dbReference>
<dbReference type="GO" id="GO:0008061">
    <property type="term" value="F:chitin binding"/>
    <property type="evidence" value="ECO:0007669"/>
    <property type="project" value="InterPro"/>
</dbReference>
<protein>
    <submittedName>
        <fullName evidence="3">Glycosyl hydrolases family 18-domain-containing protein</fullName>
    </submittedName>
</protein>
<dbReference type="EMBL" id="RBNJ01023236">
    <property type="protein sequence ID" value="RUS17302.1"/>
    <property type="molecule type" value="Genomic_DNA"/>
</dbReference>
<dbReference type="AlphaFoldDB" id="A0A433PIC0"/>